<name>A0A392TII6_9FABA</name>
<comment type="caution">
    <text evidence="1">The sequence shown here is derived from an EMBL/GenBank/DDBJ whole genome shotgun (WGS) entry which is preliminary data.</text>
</comment>
<dbReference type="EMBL" id="LXQA010591254">
    <property type="protein sequence ID" value="MCI60969.1"/>
    <property type="molecule type" value="Genomic_DNA"/>
</dbReference>
<keyword evidence="2" id="KW-1185">Reference proteome</keyword>
<sequence length="23" mass="2743">MYLRETKKVEAALTKEKIVEIHL</sequence>
<evidence type="ECO:0000313" key="1">
    <source>
        <dbReference type="EMBL" id="MCI60969.1"/>
    </source>
</evidence>
<dbReference type="Proteomes" id="UP000265520">
    <property type="component" value="Unassembled WGS sequence"/>
</dbReference>
<feature type="non-terminal residue" evidence="1">
    <location>
        <position position="23"/>
    </location>
</feature>
<reference evidence="1 2" key="1">
    <citation type="journal article" date="2018" name="Front. Plant Sci.">
        <title>Red Clover (Trifolium pratense) and Zigzag Clover (T. medium) - A Picture of Genomic Similarities and Differences.</title>
        <authorList>
            <person name="Dluhosova J."/>
            <person name="Istvanek J."/>
            <person name="Nedelnik J."/>
            <person name="Repkova J."/>
        </authorList>
    </citation>
    <scope>NUCLEOTIDE SEQUENCE [LARGE SCALE GENOMIC DNA]</scope>
    <source>
        <strain evidence="2">cv. 10/8</strain>
        <tissue evidence="1">Leaf</tissue>
    </source>
</reference>
<organism evidence="1 2">
    <name type="scientific">Trifolium medium</name>
    <dbReference type="NCBI Taxonomy" id="97028"/>
    <lineage>
        <taxon>Eukaryota</taxon>
        <taxon>Viridiplantae</taxon>
        <taxon>Streptophyta</taxon>
        <taxon>Embryophyta</taxon>
        <taxon>Tracheophyta</taxon>
        <taxon>Spermatophyta</taxon>
        <taxon>Magnoliopsida</taxon>
        <taxon>eudicotyledons</taxon>
        <taxon>Gunneridae</taxon>
        <taxon>Pentapetalae</taxon>
        <taxon>rosids</taxon>
        <taxon>fabids</taxon>
        <taxon>Fabales</taxon>
        <taxon>Fabaceae</taxon>
        <taxon>Papilionoideae</taxon>
        <taxon>50 kb inversion clade</taxon>
        <taxon>NPAAA clade</taxon>
        <taxon>Hologalegina</taxon>
        <taxon>IRL clade</taxon>
        <taxon>Trifolieae</taxon>
        <taxon>Trifolium</taxon>
    </lineage>
</organism>
<proteinExistence type="predicted"/>
<dbReference type="AlphaFoldDB" id="A0A392TII6"/>
<evidence type="ECO:0000313" key="2">
    <source>
        <dbReference type="Proteomes" id="UP000265520"/>
    </source>
</evidence>
<accession>A0A392TII6</accession>
<protein>
    <submittedName>
        <fullName evidence="1">Uncharacterized protein</fullName>
    </submittedName>
</protein>